<reference evidence="1 2" key="1">
    <citation type="journal article" date="2022" name="Hortic Res">
        <title>A haplotype resolved chromosomal level avocado genome allows analysis of novel avocado genes.</title>
        <authorList>
            <person name="Nath O."/>
            <person name="Fletcher S.J."/>
            <person name="Hayward A."/>
            <person name="Shaw L.M."/>
            <person name="Masouleh A.K."/>
            <person name="Furtado A."/>
            <person name="Henry R.J."/>
            <person name="Mitter N."/>
        </authorList>
    </citation>
    <scope>NUCLEOTIDE SEQUENCE [LARGE SCALE GENOMIC DNA]</scope>
    <source>
        <strain evidence="2">cv. Hass</strain>
    </source>
</reference>
<gene>
    <name evidence="1" type="ORF">MRB53_023504</name>
</gene>
<accession>A0ACC2L9S6</accession>
<evidence type="ECO:0000313" key="1">
    <source>
        <dbReference type="EMBL" id="KAJ8630181.1"/>
    </source>
</evidence>
<keyword evidence="2" id="KW-1185">Reference proteome</keyword>
<evidence type="ECO:0000313" key="2">
    <source>
        <dbReference type="Proteomes" id="UP001234297"/>
    </source>
</evidence>
<name>A0ACC2L9S6_PERAE</name>
<comment type="caution">
    <text evidence="1">The sequence shown here is derived from an EMBL/GenBank/DDBJ whole genome shotgun (WGS) entry which is preliminary data.</text>
</comment>
<dbReference type="EMBL" id="CM056815">
    <property type="protein sequence ID" value="KAJ8630181.1"/>
    <property type="molecule type" value="Genomic_DNA"/>
</dbReference>
<dbReference type="Proteomes" id="UP001234297">
    <property type="component" value="Chromosome 7"/>
</dbReference>
<proteinExistence type="predicted"/>
<sequence>MRITASSFRDPPRITNDLPEERGSVLNGLEAPALRSESHCRLERIWKQNVSQSNIKCVCRPRIVSSASQTRKQIVTPRNAQESSDSSSHPNTGY</sequence>
<organism evidence="1 2">
    <name type="scientific">Persea americana</name>
    <name type="common">Avocado</name>
    <dbReference type="NCBI Taxonomy" id="3435"/>
    <lineage>
        <taxon>Eukaryota</taxon>
        <taxon>Viridiplantae</taxon>
        <taxon>Streptophyta</taxon>
        <taxon>Embryophyta</taxon>
        <taxon>Tracheophyta</taxon>
        <taxon>Spermatophyta</taxon>
        <taxon>Magnoliopsida</taxon>
        <taxon>Magnoliidae</taxon>
        <taxon>Laurales</taxon>
        <taxon>Lauraceae</taxon>
        <taxon>Persea</taxon>
    </lineage>
</organism>
<protein>
    <submittedName>
        <fullName evidence="1">Uncharacterized protein</fullName>
    </submittedName>
</protein>